<name>A0A8J6B9X9_ELECQ</name>
<evidence type="ECO:0000313" key="2">
    <source>
        <dbReference type="EMBL" id="KAG9463336.1"/>
    </source>
</evidence>
<dbReference type="EMBL" id="WNTK01007193">
    <property type="protein sequence ID" value="KAG9463336.1"/>
    <property type="molecule type" value="Genomic_DNA"/>
</dbReference>
<protein>
    <submittedName>
        <fullName evidence="2">Uncharacterized protein</fullName>
    </submittedName>
</protein>
<organism evidence="2 3">
    <name type="scientific">Eleutherodactylus coqui</name>
    <name type="common">Puerto Rican coqui</name>
    <dbReference type="NCBI Taxonomy" id="57060"/>
    <lineage>
        <taxon>Eukaryota</taxon>
        <taxon>Metazoa</taxon>
        <taxon>Chordata</taxon>
        <taxon>Craniata</taxon>
        <taxon>Vertebrata</taxon>
        <taxon>Euteleostomi</taxon>
        <taxon>Amphibia</taxon>
        <taxon>Batrachia</taxon>
        <taxon>Anura</taxon>
        <taxon>Neobatrachia</taxon>
        <taxon>Hyloidea</taxon>
        <taxon>Eleutherodactylidae</taxon>
        <taxon>Eleutherodactylinae</taxon>
        <taxon>Eleutherodactylus</taxon>
        <taxon>Eleutherodactylus</taxon>
    </lineage>
</organism>
<dbReference type="AlphaFoldDB" id="A0A8J6B9X9"/>
<sequence>MPRKGVNARVNWHFKRNPIIVNLVYAQIHSTATIVLARIFVCRSPRASFTRRFSTPFSVQKSGRRNRNNFFRAFALPIFH</sequence>
<evidence type="ECO:0000313" key="3">
    <source>
        <dbReference type="Proteomes" id="UP000770717"/>
    </source>
</evidence>
<proteinExistence type="predicted"/>
<gene>
    <name evidence="2" type="ORF">GDO78_021948</name>
</gene>
<keyword evidence="1" id="KW-0812">Transmembrane</keyword>
<keyword evidence="3" id="KW-1185">Reference proteome</keyword>
<dbReference type="Proteomes" id="UP000770717">
    <property type="component" value="Unassembled WGS sequence"/>
</dbReference>
<accession>A0A8J6B9X9</accession>
<comment type="caution">
    <text evidence="2">The sequence shown here is derived from an EMBL/GenBank/DDBJ whole genome shotgun (WGS) entry which is preliminary data.</text>
</comment>
<feature type="transmembrane region" description="Helical" evidence="1">
    <location>
        <begin position="20"/>
        <end position="41"/>
    </location>
</feature>
<reference evidence="2" key="1">
    <citation type="thesis" date="2020" institute="ProQuest LLC" country="789 East Eisenhower Parkway, Ann Arbor, MI, USA">
        <title>Comparative Genomics and Chromosome Evolution.</title>
        <authorList>
            <person name="Mudd A.B."/>
        </authorList>
    </citation>
    <scope>NUCLEOTIDE SEQUENCE</scope>
    <source>
        <strain evidence="2">HN-11 Male</strain>
        <tissue evidence="2">Kidney and liver</tissue>
    </source>
</reference>
<keyword evidence="1" id="KW-1133">Transmembrane helix</keyword>
<keyword evidence="1" id="KW-0472">Membrane</keyword>
<evidence type="ECO:0000256" key="1">
    <source>
        <dbReference type="SAM" id="Phobius"/>
    </source>
</evidence>